<dbReference type="InParanoid" id="Q4N4L7"/>
<dbReference type="EMBL" id="AAGK01000002">
    <property type="protein sequence ID" value="EAN32906.1"/>
    <property type="molecule type" value="Genomic_DNA"/>
</dbReference>
<keyword evidence="1" id="KW-0472">Membrane</keyword>
<feature type="transmembrane region" description="Helical" evidence="1">
    <location>
        <begin position="28"/>
        <end position="44"/>
    </location>
</feature>
<dbReference type="Proteomes" id="UP000001949">
    <property type="component" value="Unassembled WGS sequence"/>
</dbReference>
<organism evidence="2 3">
    <name type="scientific">Theileria parva</name>
    <name type="common">East coast fever infection agent</name>
    <dbReference type="NCBI Taxonomy" id="5875"/>
    <lineage>
        <taxon>Eukaryota</taxon>
        <taxon>Sar</taxon>
        <taxon>Alveolata</taxon>
        <taxon>Apicomplexa</taxon>
        <taxon>Aconoidasida</taxon>
        <taxon>Piroplasmida</taxon>
        <taxon>Theileriidae</taxon>
        <taxon>Theileria</taxon>
    </lineage>
</organism>
<accession>Q4N4L7</accession>
<protein>
    <submittedName>
        <fullName evidence="2">Uncharacterized protein</fullName>
    </submittedName>
</protein>
<keyword evidence="1" id="KW-0812">Transmembrane</keyword>
<name>Q4N4L7_THEPA</name>
<evidence type="ECO:0000313" key="2">
    <source>
        <dbReference type="EMBL" id="EAN32906.1"/>
    </source>
</evidence>
<dbReference type="AlphaFoldDB" id="Q4N4L7"/>
<evidence type="ECO:0000313" key="3">
    <source>
        <dbReference type="Proteomes" id="UP000001949"/>
    </source>
</evidence>
<sequence length="59" mass="6753">MCEKCGKCVKITIRVVGSSSRRVGQRKLYLFFVSLYFYFFYSSNPEQILTESGGILAKC</sequence>
<proteinExistence type="predicted"/>
<reference evidence="2 3" key="1">
    <citation type="journal article" date="2005" name="Science">
        <title>Genome sequence of Theileria parva, a bovine pathogen that transforms lymphocytes.</title>
        <authorList>
            <person name="Gardner M.J."/>
            <person name="Bishop R."/>
            <person name="Shah T."/>
            <person name="de Villiers E.P."/>
            <person name="Carlton J.M."/>
            <person name="Hall N."/>
            <person name="Ren Q."/>
            <person name="Paulsen I.T."/>
            <person name="Pain A."/>
            <person name="Berriman M."/>
            <person name="Wilson R.J.M."/>
            <person name="Sato S."/>
            <person name="Ralph S.A."/>
            <person name="Mann D.J."/>
            <person name="Xiong Z."/>
            <person name="Shallom S.J."/>
            <person name="Weidman J."/>
            <person name="Jiang L."/>
            <person name="Lynn J."/>
            <person name="Weaver B."/>
            <person name="Shoaibi A."/>
            <person name="Domingo A.R."/>
            <person name="Wasawo D."/>
            <person name="Crabtree J."/>
            <person name="Wortman J.R."/>
            <person name="Haas B."/>
            <person name="Angiuoli S.V."/>
            <person name="Creasy T.H."/>
            <person name="Lu C."/>
            <person name="Suh B."/>
            <person name="Silva J.C."/>
            <person name="Utterback T.R."/>
            <person name="Feldblyum T.V."/>
            <person name="Pertea M."/>
            <person name="Allen J."/>
            <person name="Nierman W.C."/>
            <person name="Taracha E.L.N."/>
            <person name="Salzberg S.L."/>
            <person name="White O.R."/>
            <person name="Fitzhugh H.A."/>
            <person name="Morzaria S."/>
            <person name="Venter J.C."/>
            <person name="Fraser C.M."/>
            <person name="Nene V."/>
        </authorList>
    </citation>
    <scope>NUCLEOTIDE SEQUENCE [LARGE SCALE GENOMIC DNA]</scope>
    <source>
        <strain evidence="2 3">Muguga</strain>
    </source>
</reference>
<gene>
    <name evidence="2" type="ordered locus">TP02_0623</name>
</gene>
<comment type="caution">
    <text evidence="2">The sequence shown here is derived from an EMBL/GenBank/DDBJ whole genome shotgun (WGS) entry which is preliminary data.</text>
</comment>
<evidence type="ECO:0000256" key="1">
    <source>
        <dbReference type="SAM" id="Phobius"/>
    </source>
</evidence>
<keyword evidence="1" id="KW-1133">Transmembrane helix</keyword>
<dbReference type="KEGG" id="tpv:TP02_0623"/>
<keyword evidence="3" id="KW-1185">Reference proteome</keyword>